<proteinExistence type="predicted"/>
<dbReference type="EMBL" id="SNRW01018192">
    <property type="protein sequence ID" value="KAA6367575.1"/>
    <property type="molecule type" value="Genomic_DNA"/>
</dbReference>
<reference evidence="3 4" key="1">
    <citation type="submission" date="2019-03" db="EMBL/GenBank/DDBJ databases">
        <title>Single cell metagenomics reveals metabolic interactions within the superorganism composed of flagellate Streblomastix strix and complex community of Bacteroidetes bacteria on its surface.</title>
        <authorList>
            <person name="Treitli S.C."/>
            <person name="Kolisko M."/>
            <person name="Husnik F."/>
            <person name="Keeling P."/>
            <person name="Hampl V."/>
        </authorList>
    </citation>
    <scope>NUCLEOTIDE SEQUENCE [LARGE SCALE GENOMIC DNA]</scope>
    <source>
        <strain evidence="3">ST1C</strain>
    </source>
</reference>
<evidence type="ECO:0000256" key="1">
    <source>
        <dbReference type="SAM" id="Coils"/>
    </source>
</evidence>
<evidence type="ECO:0000313" key="3">
    <source>
        <dbReference type="EMBL" id="KAA6367575.1"/>
    </source>
</evidence>
<gene>
    <name evidence="3" type="ORF">EZS28_036898</name>
</gene>
<name>A0A5J4UDB0_9EUKA</name>
<evidence type="ECO:0000313" key="4">
    <source>
        <dbReference type="Proteomes" id="UP000324800"/>
    </source>
</evidence>
<feature type="non-terminal residue" evidence="3">
    <location>
        <position position="1"/>
    </location>
</feature>
<comment type="caution">
    <text evidence="3">The sequence shown here is derived from an EMBL/GenBank/DDBJ whole genome shotgun (WGS) entry which is preliminary data.</text>
</comment>
<sequence length="598" mass="70157">NGFQHQADADILHLSKCCDNSLSKWDRSVSVLDKNCVGASEENRLYPSFERYPIDLTIHSLKQRELAKRESAEASLRRRRINEVKEKEEWLEKEKETAQRRIKEVKRIHLQDKLKDRERIKKLREIEEERSQKETEGRIKRIQQYLELAETADQRMKQSEDAIKEEAIESIKYTDKEQKKSFKRIKADEEGRMREQIARLRTAEEETEAQLRRLIQEAFDKGKHQYKVNKLRRRTAETEMITDDINVYERANAQSIHEAKRRQLYNQLQNLNELELGRIKTELAQGISFAEQDKVRSERRLGIEEDIIASRRNEEDQMWNDVISKHERESRMVVDAEARRQKEIVARRNAMVIEEERADIANNANRHIEKMKEQDMNRKINENELMLNKLRAIHQQRLGADIRFSERAITDIEYAKQKINENRRQVQFQKQKFDSGIKQQIDKMNALISIGENAAISSDAAVGRRLCKIIERGGKQGNEIDGSFGAEQGIQERKERLLDIEKERRKLPFIVDEDEEEEITSESEDKDGNTGDLPNKKSINNKLNINRWKSLQDGGAGLNSYMENESKPNIAFLRRKQAYLQQSPAPSSLLPGKENVQN</sequence>
<dbReference type="Proteomes" id="UP000324800">
    <property type="component" value="Unassembled WGS sequence"/>
</dbReference>
<accession>A0A5J4UDB0</accession>
<protein>
    <submittedName>
        <fullName evidence="3">Uncharacterized protein</fullName>
    </submittedName>
</protein>
<feature type="coiled-coil region" evidence="1">
    <location>
        <begin position="142"/>
        <end position="217"/>
    </location>
</feature>
<feature type="region of interest" description="Disordered" evidence="2">
    <location>
        <begin position="513"/>
        <end position="539"/>
    </location>
</feature>
<feature type="coiled-coil region" evidence="1">
    <location>
        <begin position="81"/>
        <end position="108"/>
    </location>
</feature>
<evidence type="ECO:0000256" key="2">
    <source>
        <dbReference type="SAM" id="MobiDB-lite"/>
    </source>
</evidence>
<organism evidence="3 4">
    <name type="scientific">Streblomastix strix</name>
    <dbReference type="NCBI Taxonomy" id="222440"/>
    <lineage>
        <taxon>Eukaryota</taxon>
        <taxon>Metamonada</taxon>
        <taxon>Preaxostyla</taxon>
        <taxon>Oxymonadida</taxon>
        <taxon>Streblomastigidae</taxon>
        <taxon>Streblomastix</taxon>
    </lineage>
</organism>
<feature type="compositionally biased region" description="Acidic residues" evidence="2">
    <location>
        <begin position="513"/>
        <end position="525"/>
    </location>
</feature>
<dbReference type="AlphaFoldDB" id="A0A5J4UDB0"/>
<keyword evidence="1" id="KW-0175">Coiled coil</keyword>